<sequence length="66" mass="7747">MLPALFLGRPNLHCGPFGFGEMRKKKNRNEEEGKLFEGFFSLARCRLHVCLSLRGHPIKLERYRED</sequence>
<reference evidence="1 4" key="3">
    <citation type="submission" date="2020-05" db="EMBL/GenBank/DDBJ databases">
        <title>Vigna angularis (adzuki bean) Var. LongXiaoDou No. 4 denovo assembly.</title>
        <authorList>
            <person name="Xiang H."/>
        </authorList>
    </citation>
    <scope>NUCLEOTIDE SEQUENCE [LARGE SCALE GENOMIC DNA]</scope>
    <source>
        <tissue evidence="1">Leaf</tissue>
    </source>
</reference>
<dbReference type="EMBL" id="JABFOF010000002">
    <property type="protein sequence ID" value="KAG2405402.1"/>
    <property type="molecule type" value="Genomic_DNA"/>
</dbReference>
<name>A0A0L9U764_PHAAN</name>
<reference evidence="2" key="2">
    <citation type="submission" date="2015-02" db="EMBL/GenBank/DDBJ databases">
        <authorList>
            <person name="Chooi Y.-H."/>
        </authorList>
    </citation>
    <scope>NUCLEOTIDE SEQUENCE</scope>
    <source>
        <tissue evidence="2">Seedling</tissue>
    </source>
</reference>
<gene>
    <name evidence="1" type="ORF">HKW66_Vig0046570</name>
    <name evidence="2" type="ORF">LR48_Vigan03g197800</name>
</gene>
<evidence type="ECO:0000313" key="4">
    <source>
        <dbReference type="Proteomes" id="UP000743370"/>
    </source>
</evidence>
<dbReference type="Proteomes" id="UP000053144">
    <property type="component" value="Chromosome 3"/>
</dbReference>
<dbReference type="EMBL" id="CM003373">
    <property type="protein sequence ID" value="KOM38596.1"/>
    <property type="molecule type" value="Genomic_DNA"/>
</dbReference>
<accession>A0A0L9U764</accession>
<evidence type="ECO:0000313" key="1">
    <source>
        <dbReference type="EMBL" id="KAG2405402.1"/>
    </source>
</evidence>
<dbReference type="AlphaFoldDB" id="A0A0L9U764"/>
<proteinExistence type="predicted"/>
<protein>
    <submittedName>
        <fullName evidence="2">Uncharacterized protein</fullName>
    </submittedName>
</protein>
<organism evidence="2 3">
    <name type="scientific">Phaseolus angularis</name>
    <name type="common">Azuki bean</name>
    <name type="synonym">Vigna angularis</name>
    <dbReference type="NCBI Taxonomy" id="3914"/>
    <lineage>
        <taxon>Eukaryota</taxon>
        <taxon>Viridiplantae</taxon>
        <taxon>Streptophyta</taxon>
        <taxon>Embryophyta</taxon>
        <taxon>Tracheophyta</taxon>
        <taxon>Spermatophyta</taxon>
        <taxon>Magnoliopsida</taxon>
        <taxon>eudicotyledons</taxon>
        <taxon>Gunneridae</taxon>
        <taxon>Pentapetalae</taxon>
        <taxon>rosids</taxon>
        <taxon>fabids</taxon>
        <taxon>Fabales</taxon>
        <taxon>Fabaceae</taxon>
        <taxon>Papilionoideae</taxon>
        <taxon>50 kb inversion clade</taxon>
        <taxon>NPAAA clade</taxon>
        <taxon>indigoferoid/millettioid clade</taxon>
        <taxon>Phaseoleae</taxon>
        <taxon>Vigna</taxon>
    </lineage>
</organism>
<evidence type="ECO:0000313" key="2">
    <source>
        <dbReference type="EMBL" id="KOM38596.1"/>
    </source>
</evidence>
<dbReference type="Proteomes" id="UP000743370">
    <property type="component" value="Unassembled WGS sequence"/>
</dbReference>
<reference evidence="3" key="1">
    <citation type="journal article" date="2015" name="Proc. Natl. Acad. Sci. U.S.A.">
        <title>Genome sequencing of adzuki bean (Vigna angularis) provides insight into high starch and low fat accumulation and domestication.</title>
        <authorList>
            <person name="Yang K."/>
            <person name="Tian Z."/>
            <person name="Chen C."/>
            <person name="Luo L."/>
            <person name="Zhao B."/>
            <person name="Wang Z."/>
            <person name="Yu L."/>
            <person name="Li Y."/>
            <person name="Sun Y."/>
            <person name="Li W."/>
            <person name="Chen Y."/>
            <person name="Li Y."/>
            <person name="Zhang Y."/>
            <person name="Ai D."/>
            <person name="Zhao J."/>
            <person name="Shang C."/>
            <person name="Ma Y."/>
            <person name="Wu B."/>
            <person name="Wang M."/>
            <person name="Gao L."/>
            <person name="Sun D."/>
            <person name="Zhang P."/>
            <person name="Guo F."/>
            <person name="Wang W."/>
            <person name="Li Y."/>
            <person name="Wang J."/>
            <person name="Varshney R.K."/>
            <person name="Wang J."/>
            <person name="Ling H.Q."/>
            <person name="Wan P."/>
        </authorList>
    </citation>
    <scope>NUCLEOTIDE SEQUENCE</scope>
    <source>
        <strain evidence="3">cv. Jingnong 6</strain>
    </source>
</reference>
<dbReference type="Gramene" id="KOM38596">
    <property type="protein sequence ID" value="KOM38596"/>
    <property type="gene ID" value="LR48_Vigan03g197800"/>
</dbReference>
<evidence type="ECO:0000313" key="3">
    <source>
        <dbReference type="Proteomes" id="UP000053144"/>
    </source>
</evidence>